<keyword evidence="2" id="KW-1185">Reference proteome</keyword>
<evidence type="ECO:0000313" key="1">
    <source>
        <dbReference type="EMBL" id="KTT15843.1"/>
    </source>
</evidence>
<reference evidence="1 2" key="1">
    <citation type="journal article" date="2016" name="Front. Microbiol.">
        <title>Genomic Resource of Rice Seed Associated Bacteria.</title>
        <authorList>
            <person name="Midha S."/>
            <person name="Bansal K."/>
            <person name="Sharma S."/>
            <person name="Kumar N."/>
            <person name="Patil P.P."/>
            <person name="Chaudhry V."/>
            <person name="Patil P.B."/>
        </authorList>
    </citation>
    <scope>NUCLEOTIDE SEQUENCE [LARGE SCALE GENOMIC DNA]</scope>
    <source>
        <strain evidence="1 2">NS331</strain>
    </source>
</reference>
<dbReference type="RefSeq" id="WP_058643610.1">
    <property type="nucleotide sequence ID" value="NZ_LDSL01000132.1"/>
</dbReference>
<evidence type="ECO:0008006" key="3">
    <source>
        <dbReference type="Google" id="ProtNLM"/>
    </source>
</evidence>
<dbReference type="InterPro" id="IPR025518">
    <property type="entry name" value="DUF4406"/>
</dbReference>
<dbReference type="Proteomes" id="UP000072741">
    <property type="component" value="Unassembled WGS sequence"/>
</dbReference>
<sequence>MTQRWYVAGPMTGLPDLNFPAFHAAAATLRAAGHHVENPAEINADPKAGWVDCMRADIQRLVTCDAVLLLPGWRNSRGATLEHHIAQALGLQLVDAS</sequence>
<name>A0A147GP45_9BURK</name>
<comment type="caution">
    <text evidence="1">The sequence shown here is derived from an EMBL/GenBank/DDBJ whole genome shotgun (WGS) entry which is preliminary data.</text>
</comment>
<dbReference type="AlphaFoldDB" id="A0A147GP45"/>
<evidence type="ECO:0000313" key="2">
    <source>
        <dbReference type="Proteomes" id="UP000072741"/>
    </source>
</evidence>
<gene>
    <name evidence="1" type="ORF">NS331_19480</name>
</gene>
<proteinExistence type="predicted"/>
<dbReference type="Pfam" id="PF14359">
    <property type="entry name" value="DUF4406"/>
    <property type="match status" value="1"/>
</dbReference>
<dbReference type="Gene3D" id="3.40.50.10400">
    <property type="entry name" value="Hypothetical protein PA1492"/>
    <property type="match status" value="1"/>
</dbReference>
<organism evidence="1 2">
    <name type="scientific">Pseudacidovorax intermedius</name>
    <dbReference type="NCBI Taxonomy" id="433924"/>
    <lineage>
        <taxon>Bacteria</taxon>
        <taxon>Pseudomonadati</taxon>
        <taxon>Pseudomonadota</taxon>
        <taxon>Betaproteobacteria</taxon>
        <taxon>Burkholderiales</taxon>
        <taxon>Comamonadaceae</taxon>
        <taxon>Pseudacidovorax</taxon>
    </lineage>
</organism>
<dbReference type="SUPFAM" id="SSF52309">
    <property type="entry name" value="N-(deoxy)ribosyltransferase-like"/>
    <property type="match status" value="1"/>
</dbReference>
<dbReference type="OrthoDB" id="2376767at2"/>
<accession>A0A147GP45</accession>
<protein>
    <recommendedName>
        <fullName evidence="3">Nucleoside 2-deoxyribosyltransferase</fullName>
    </recommendedName>
</protein>
<dbReference type="EMBL" id="LDSL01000132">
    <property type="protein sequence ID" value="KTT15843.1"/>
    <property type="molecule type" value="Genomic_DNA"/>
</dbReference>